<feature type="transmembrane region" description="Helical" evidence="9">
    <location>
        <begin position="102"/>
        <end position="121"/>
    </location>
</feature>
<sequence>MSVRNSSLNVAEGAKGEIGDMSATPGTRTISKPPGQPPEAVNEPDGKGAGRPPGAANHRVTPWVFWPAAGIIFLFVLFATIFPAAATDLFGSIQGNVIKWFGWYYVAAIAVFVAFALWIGLSRYGDIKLGKDEDEPEFSVMSWFALLFAAGMGIGLVFFGVAEPLNHFAAPRPGLEGSPLVLAQQAMTQTYLHWGLHAWAIYVVVGVSIAYAVHRRNRPISIRWTLEPLLGRRRVAGAWGNLIDVVALVGTLFGVATSLGLGVLQISSGLEQANIVQATTMTQIGLILCIITLTIVSVVSGVGKGMKWLSNTNLILAGLLMLVVLFTGPTLFLLREFVQSIGHYLQNVVGLTFNTLAFSGAEGEAWQAAWTTFYWGWWISWAPFVGIFIARISKGRTVRQFVAGVLLVPTTVGFLWFSVLGGAAIHRELFGSGGLISDDGTVDTEGALFNLLGSLPGGTILTVGAILLIAIFFITSADSGALVMGMISTGGDVEPKNWLRIFWALASAAVAIALLLANGLQAIQTAAILTAVPFSVVIILMCISTAKAFHLEHATLMRAQRKLGRDQMTAHVTEHVTEHVQETMADSVQEHYQEHLADQVQDQISEAVEAQLSERAATEASATDAPAGEPAAGRRKP</sequence>
<name>B8HGN4_PSECP</name>
<accession>B8HGN4</accession>
<dbReference type="Proteomes" id="UP000002505">
    <property type="component" value="Chromosome"/>
</dbReference>
<keyword evidence="11" id="KW-1185">Reference proteome</keyword>
<gene>
    <name evidence="10" type="ordered locus">Achl_3341</name>
</gene>
<dbReference type="eggNOG" id="COG1292">
    <property type="taxonomic scope" value="Bacteria"/>
</dbReference>
<evidence type="ECO:0000256" key="1">
    <source>
        <dbReference type="ARBA" id="ARBA00004651"/>
    </source>
</evidence>
<keyword evidence="3" id="KW-0813">Transport</keyword>
<feature type="region of interest" description="Disordered" evidence="8">
    <location>
        <begin position="1"/>
        <end position="55"/>
    </location>
</feature>
<dbReference type="InterPro" id="IPR000060">
    <property type="entry name" value="BCCT_transptr"/>
</dbReference>
<evidence type="ECO:0000256" key="8">
    <source>
        <dbReference type="SAM" id="MobiDB-lite"/>
    </source>
</evidence>
<proteinExistence type="inferred from homology"/>
<evidence type="ECO:0000313" key="10">
    <source>
        <dbReference type="EMBL" id="ACL41300.1"/>
    </source>
</evidence>
<evidence type="ECO:0000313" key="11">
    <source>
        <dbReference type="Proteomes" id="UP000002505"/>
    </source>
</evidence>
<dbReference type="Pfam" id="PF02028">
    <property type="entry name" value="BCCT"/>
    <property type="match status" value="1"/>
</dbReference>
<dbReference type="GO" id="GO:0005886">
    <property type="term" value="C:plasma membrane"/>
    <property type="evidence" value="ECO:0007669"/>
    <property type="project" value="UniProtKB-SubCell"/>
</dbReference>
<keyword evidence="6 9" id="KW-1133">Transmembrane helix</keyword>
<dbReference type="PANTHER" id="PTHR30047">
    <property type="entry name" value="HIGH-AFFINITY CHOLINE TRANSPORT PROTEIN-RELATED"/>
    <property type="match status" value="1"/>
</dbReference>
<feature type="transmembrane region" description="Helical" evidence="9">
    <location>
        <begin position="142"/>
        <end position="162"/>
    </location>
</feature>
<evidence type="ECO:0000256" key="9">
    <source>
        <dbReference type="SAM" id="Phobius"/>
    </source>
</evidence>
<feature type="transmembrane region" description="Helical" evidence="9">
    <location>
        <begin position="242"/>
        <end position="264"/>
    </location>
</feature>
<feature type="transmembrane region" description="Helical" evidence="9">
    <location>
        <begin position="458"/>
        <end position="477"/>
    </location>
</feature>
<dbReference type="EMBL" id="CP001341">
    <property type="protein sequence ID" value="ACL41300.1"/>
    <property type="molecule type" value="Genomic_DNA"/>
</dbReference>
<feature type="transmembrane region" description="Helical" evidence="9">
    <location>
        <begin position="284"/>
        <end position="302"/>
    </location>
</feature>
<dbReference type="STRING" id="452863.Achl_3341"/>
<dbReference type="HOGENOM" id="CLU_010118_4_1_11"/>
<dbReference type="GO" id="GO:0022857">
    <property type="term" value="F:transmembrane transporter activity"/>
    <property type="evidence" value="ECO:0007669"/>
    <property type="project" value="InterPro"/>
</dbReference>
<evidence type="ECO:0000256" key="3">
    <source>
        <dbReference type="ARBA" id="ARBA00022448"/>
    </source>
</evidence>
<feature type="region of interest" description="Disordered" evidence="8">
    <location>
        <begin position="608"/>
        <end position="637"/>
    </location>
</feature>
<dbReference type="NCBIfam" id="TIGR00842">
    <property type="entry name" value="bcct"/>
    <property type="match status" value="1"/>
</dbReference>
<keyword evidence="7 9" id="KW-0472">Membrane</keyword>
<feature type="transmembrane region" description="Helical" evidence="9">
    <location>
        <begin position="402"/>
        <end position="425"/>
    </location>
</feature>
<feature type="transmembrane region" description="Helical" evidence="9">
    <location>
        <begin position="523"/>
        <end position="543"/>
    </location>
</feature>
<evidence type="ECO:0000256" key="2">
    <source>
        <dbReference type="ARBA" id="ARBA00005658"/>
    </source>
</evidence>
<evidence type="ECO:0000256" key="5">
    <source>
        <dbReference type="ARBA" id="ARBA00022692"/>
    </source>
</evidence>
<dbReference type="PANTHER" id="PTHR30047:SF7">
    <property type="entry name" value="HIGH-AFFINITY CHOLINE TRANSPORT PROTEIN"/>
    <property type="match status" value="1"/>
</dbReference>
<dbReference type="AlphaFoldDB" id="B8HGN4"/>
<dbReference type="KEGG" id="ach:Achl_3341"/>
<keyword evidence="5 9" id="KW-0812">Transmembrane</keyword>
<evidence type="ECO:0000256" key="7">
    <source>
        <dbReference type="ARBA" id="ARBA00023136"/>
    </source>
</evidence>
<feature type="compositionally biased region" description="Low complexity" evidence="8">
    <location>
        <begin position="613"/>
        <end position="627"/>
    </location>
</feature>
<comment type="subcellular location">
    <subcellularLocation>
        <location evidence="1">Cell membrane</location>
        <topology evidence="1">Multi-pass membrane protein</topology>
    </subcellularLocation>
</comment>
<organism evidence="10 11">
    <name type="scientific">Pseudarthrobacter chlorophenolicus (strain ATCC 700700 / DSM 12829 / CIP 107037 / JCM 12360 / KCTC 9906 / NCIMB 13794 / A6)</name>
    <name type="common">Arthrobacter chlorophenolicus</name>
    <dbReference type="NCBI Taxonomy" id="452863"/>
    <lineage>
        <taxon>Bacteria</taxon>
        <taxon>Bacillati</taxon>
        <taxon>Actinomycetota</taxon>
        <taxon>Actinomycetes</taxon>
        <taxon>Micrococcales</taxon>
        <taxon>Micrococcaceae</taxon>
        <taxon>Pseudarthrobacter</taxon>
    </lineage>
</organism>
<keyword evidence="4" id="KW-1003">Cell membrane</keyword>
<feature type="transmembrane region" description="Helical" evidence="9">
    <location>
        <begin position="191"/>
        <end position="213"/>
    </location>
</feature>
<evidence type="ECO:0000256" key="6">
    <source>
        <dbReference type="ARBA" id="ARBA00022989"/>
    </source>
</evidence>
<feature type="transmembrane region" description="Helical" evidence="9">
    <location>
        <begin position="63"/>
        <end position="82"/>
    </location>
</feature>
<feature type="transmembrane region" description="Helical" evidence="9">
    <location>
        <begin position="498"/>
        <end position="517"/>
    </location>
</feature>
<feature type="transmembrane region" description="Helical" evidence="9">
    <location>
        <begin position="372"/>
        <end position="390"/>
    </location>
</feature>
<comment type="similarity">
    <text evidence="2">Belongs to the BCCT transporter (TC 2.A.15) family.</text>
</comment>
<evidence type="ECO:0000256" key="4">
    <source>
        <dbReference type="ARBA" id="ARBA00022475"/>
    </source>
</evidence>
<feature type="transmembrane region" description="Helical" evidence="9">
    <location>
        <begin position="314"/>
        <end position="334"/>
    </location>
</feature>
<protein>
    <submittedName>
        <fullName evidence="10">Choline/carnitine/betaine transporter</fullName>
    </submittedName>
</protein>
<reference evidence="10" key="1">
    <citation type="submission" date="2009-01" db="EMBL/GenBank/DDBJ databases">
        <title>Complete sequence of chromosome of Arthrobacter chlorophenolicus A6.</title>
        <authorList>
            <consortium name="US DOE Joint Genome Institute"/>
            <person name="Lucas S."/>
            <person name="Copeland A."/>
            <person name="Lapidus A."/>
            <person name="Glavina del Rio T."/>
            <person name="Tice H."/>
            <person name="Bruce D."/>
            <person name="Goodwin L."/>
            <person name="Pitluck S."/>
            <person name="Goltsman E."/>
            <person name="Clum A."/>
            <person name="Larimer F."/>
            <person name="Land M."/>
            <person name="Hauser L."/>
            <person name="Kyrpides N."/>
            <person name="Mikhailova N."/>
            <person name="Jansson J."/>
            <person name="Richardson P."/>
        </authorList>
    </citation>
    <scope>NUCLEOTIDE SEQUENCE [LARGE SCALE GENOMIC DNA]</scope>
    <source>
        <strain evidence="10">A6</strain>
    </source>
</reference>